<dbReference type="AlphaFoldDB" id="A0A368LHR2"/>
<evidence type="ECO:0000313" key="2">
    <source>
        <dbReference type="Proteomes" id="UP000252479"/>
    </source>
</evidence>
<dbReference type="Proteomes" id="UP000252479">
    <property type="component" value="Unassembled WGS sequence"/>
</dbReference>
<dbReference type="OrthoDB" id="5916374at2"/>
<dbReference type="RefSeq" id="WP_086958625.1">
    <property type="nucleotide sequence ID" value="NZ_AP018681.1"/>
</dbReference>
<name>A0A368LHR2_9VIBR</name>
<dbReference type="GeneID" id="303189759"/>
<gene>
    <name evidence="1" type="ORF">CIK83_12595</name>
</gene>
<proteinExistence type="predicted"/>
<comment type="caution">
    <text evidence="1">The sequence shown here is derived from an EMBL/GenBank/DDBJ whole genome shotgun (WGS) entry which is preliminary data.</text>
</comment>
<evidence type="ECO:0000313" key="1">
    <source>
        <dbReference type="EMBL" id="RCS70284.1"/>
    </source>
</evidence>
<accession>A0A368LHR2</accession>
<keyword evidence="2" id="KW-1185">Reference proteome</keyword>
<reference evidence="1 2" key="1">
    <citation type="journal article" date="2017" name="Elife">
        <title>Extensive horizontal gene transfer in cheese-associated bacteria.</title>
        <authorList>
            <person name="Bonham K.S."/>
            <person name="Wolfe B.E."/>
            <person name="Dutton R.J."/>
        </authorList>
    </citation>
    <scope>NUCLEOTIDE SEQUENCE [LARGE SCALE GENOMIC DNA]</scope>
    <source>
        <strain evidence="1 2">JB196</strain>
    </source>
</reference>
<protein>
    <recommendedName>
        <fullName evidence="3">AraC family transcriptional regulator</fullName>
    </recommendedName>
</protein>
<evidence type="ECO:0008006" key="3">
    <source>
        <dbReference type="Google" id="ProtNLM"/>
    </source>
</evidence>
<dbReference type="EMBL" id="QPGL01000002">
    <property type="protein sequence ID" value="RCS70284.1"/>
    <property type="molecule type" value="Genomic_DNA"/>
</dbReference>
<organism evidence="1 2">
    <name type="scientific">Vibrio casei</name>
    <dbReference type="NCBI Taxonomy" id="673372"/>
    <lineage>
        <taxon>Bacteria</taxon>
        <taxon>Pseudomonadati</taxon>
        <taxon>Pseudomonadota</taxon>
        <taxon>Gammaproteobacteria</taxon>
        <taxon>Vibrionales</taxon>
        <taxon>Vibrionaceae</taxon>
        <taxon>Vibrio</taxon>
    </lineage>
</organism>
<sequence>MNYLISHNTTHHPFLSITARKKTIKHKLFYVMSGYLSVRVGKEEYLVSAQEAFWLPLECLTALTYFPNSQILEIEISARSRSHYSHQAGYVSPSPLMSALLEKLALHSFSPENIQLMTWLKALNFELESLKPILSNGSITLQEACQKGKNALSFQMSINVRDALKARASGIKREKVITDFFNGSENHANELCLAIANTSLN</sequence>